<proteinExistence type="predicted"/>
<dbReference type="GO" id="GO:0016020">
    <property type="term" value="C:membrane"/>
    <property type="evidence" value="ECO:0007669"/>
    <property type="project" value="TreeGrafter"/>
</dbReference>
<dbReference type="PANTHER" id="PTHR10174:SF213">
    <property type="entry name" value="CRAL-TRIO DOMAIN-CONTAINING PROTEIN"/>
    <property type="match status" value="1"/>
</dbReference>
<dbReference type="PROSITE" id="PS50191">
    <property type="entry name" value="CRAL_TRIO"/>
    <property type="match status" value="1"/>
</dbReference>
<feature type="domain" description="CRAL-TRIO" evidence="1">
    <location>
        <begin position="147"/>
        <end position="284"/>
    </location>
</feature>
<evidence type="ECO:0000259" key="1">
    <source>
        <dbReference type="PROSITE" id="PS50191"/>
    </source>
</evidence>
<dbReference type="InterPro" id="IPR001251">
    <property type="entry name" value="CRAL-TRIO_dom"/>
</dbReference>
<dbReference type="SUPFAM" id="SSF46938">
    <property type="entry name" value="CRAL/TRIO N-terminal domain"/>
    <property type="match status" value="1"/>
</dbReference>
<dbReference type="Gene3D" id="3.40.525.10">
    <property type="entry name" value="CRAL-TRIO lipid binding domain"/>
    <property type="match status" value="1"/>
</dbReference>
<dbReference type="AlphaFoldDB" id="A0A653DPM0"/>
<gene>
    <name evidence="2" type="ORF">CALMAC_LOCUS19325</name>
</gene>
<dbReference type="SMART" id="SM00516">
    <property type="entry name" value="SEC14"/>
    <property type="match status" value="1"/>
</dbReference>
<protein>
    <recommendedName>
        <fullName evidence="1">CRAL-TRIO domain-containing protein</fullName>
    </recommendedName>
</protein>
<sequence length="313" mass="35861">MWSTSSELCYISGCDSTFIHLQLTPSLVKQKDDMMSVVPRYNFKADDIVKERRTTRENIEELKKCLAGNPRLPPVSDEQVALFLLACKDNVEFAKETIDIYFRQRSSAPELFQDRDIDGKEGQFTHSVTRFALFPLRTQENYAIAMAGLKDTSYYNFNIDSQVKAAFALIDILLYSNPPDGLIFIIDIKGVGIMHLTRLKLGTLKKFFAYVQEALPTQLKRVHIINASYIFEKILAIAKPFMKKELFELIIAHPPGMPWSELHEKYIPASLLPSDLGGELPSVDQMHEEFQQELKNLKTFLATHDKQALMYKK</sequence>
<evidence type="ECO:0000313" key="3">
    <source>
        <dbReference type="Proteomes" id="UP000410492"/>
    </source>
</evidence>
<dbReference type="Proteomes" id="UP000410492">
    <property type="component" value="Unassembled WGS sequence"/>
</dbReference>
<dbReference type="Pfam" id="PF00650">
    <property type="entry name" value="CRAL_TRIO"/>
    <property type="match status" value="1"/>
</dbReference>
<keyword evidence="3" id="KW-1185">Reference proteome</keyword>
<organism evidence="2 3">
    <name type="scientific">Callosobruchus maculatus</name>
    <name type="common">Southern cowpea weevil</name>
    <name type="synonym">Pulse bruchid</name>
    <dbReference type="NCBI Taxonomy" id="64391"/>
    <lineage>
        <taxon>Eukaryota</taxon>
        <taxon>Metazoa</taxon>
        <taxon>Ecdysozoa</taxon>
        <taxon>Arthropoda</taxon>
        <taxon>Hexapoda</taxon>
        <taxon>Insecta</taxon>
        <taxon>Pterygota</taxon>
        <taxon>Neoptera</taxon>
        <taxon>Endopterygota</taxon>
        <taxon>Coleoptera</taxon>
        <taxon>Polyphaga</taxon>
        <taxon>Cucujiformia</taxon>
        <taxon>Chrysomeloidea</taxon>
        <taxon>Chrysomelidae</taxon>
        <taxon>Bruchinae</taxon>
        <taxon>Bruchini</taxon>
        <taxon>Callosobruchus</taxon>
    </lineage>
</organism>
<dbReference type="PANTHER" id="PTHR10174">
    <property type="entry name" value="ALPHA-TOCOPHEROL TRANSFER PROTEIN-RELATED"/>
    <property type="match status" value="1"/>
</dbReference>
<reference evidence="2 3" key="1">
    <citation type="submission" date="2019-01" db="EMBL/GenBank/DDBJ databases">
        <authorList>
            <person name="Sayadi A."/>
        </authorList>
    </citation>
    <scope>NUCLEOTIDE SEQUENCE [LARGE SCALE GENOMIC DNA]</scope>
</reference>
<accession>A0A653DPM0</accession>
<dbReference type="SUPFAM" id="SSF52087">
    <property type="entry name" value="CRAL/TRIO domain"/>
    <property type="match status" value="1"/>
</dbReference>
<dbReference type="CDD" id="cd00170">
    <property type="entry name" value="SEC14"/>
    <property type="match status" value="1"/>
</dbReference>
<dbReference type="InterPro" id="IPR036865">
    <property type="entry name" value="CRAL-TRIO_dom_sf"/>
</dbReference>
<name>A0A653DPM0_CALMS</name>
<dbReference type="InterPro" id="IPR036273">
    <property type="entry name" value="CRAL/TRIO_N_dom_sf"/>
</dbReference>
<dbReference type="EMBL" id="CAACVG010013591">
    <property type="protein sequence ID" value="VEN62136.1"/>
    <property type="molecule type" value="Genomic_DNA"/>
</dbReference>
<dbReference type="OrthoDB" id="1434354at2759"/>
<evidence type="ECO:0000313" key="2">
    <source>
        <dbReference type="EMBL" id="VEN62136.1"/>
    </source>
</evidence>
<dbReference type="GO" id="GO:1902936">
    <property type="term" value="F:phosphatidylinositol bisphosphate binding"/>
    <property type="evidence" value="ECO:0007669"/>
    <property type="project" value="TreeGrafter"/>
</dbReference>